<dbReference type="SUPFAM" id="SSF52833">
    <property type="entry name" value="Thioredoxin-like"/>
    <property type="match status" value="1"/>
</dbReference>
<dbReference type="InterPro" id="IPR003782">
    <property type="entry name" value="SCO1/SenC"/>
</dbReference>
<dbReference type="EMBL" id="JBHRTN010000004">
    <property type="protein sequence ID" value="MFC3123797.1"/>
    <property type="molecule type" value="Genomic_DNA"/>
</dbReference>
<gene>
    <name evidence="2" type="ORF">ACFOD4_01885</name>
</gene>
<protein>
    <submittedName>
        <fullName evidence="2">SCO family protein</fullName>
    </submittedName>
</protein>
<dbReference type="Pfam" id="PF02630">
    <property type="entry name" value="SCO1-SenC"/>
    <property type="match status" value="1"/>
</dbReference>
<dbReference type="Gene3D" id="3.40.30.10">
    <property type="entry name" value="Glutaredoxin"/>
    <property type="match status" value="1"/>
</dbReference>
<sequence>MSFLPKRDRLVAYLVLASLLLTGVAWLFDPGRDATAHAYPAEASFSGGRPAGGSFVLVDQDGQPKTDGDFRGGWTLIYFGYASCADVCPTELATMVGALDLLPEEVESDVSPVLISVDPERDTPALLGEYVPQFHPRLTGLTGTPEQLGPVLQAYGVVAEKRYSGGSAEYSMDHSSFFYLLAPDGRLQAVFHPGLSPEALAGGLSRRIAES</sequence>
<organism evidence="2 3">
    <name type="scientific">Teichococcus globiformis</name>
    <dbReference type="NCBI Taxonomy" id="2307229"/>
    <lineage>
        <taxon>Bacteria</taxon>
        <taxon>Pseudomonadati</taxon>
        <taxon>Pseudomonadota</taxon>
        <taxon>Alphaproteobacteria</taxon>
        <taxon>Acetobacterales</taxon>
        <taxon>Roseomonadaceae</taxon>
        <taxon>Roseomonas</taxon>
    </lineage>
</organism>
<dbReference type="CDD" id="cd02968">
    <property type="entry name" value="SCO"/>
    <property type="match status" value="1"/>
</dbReference>
<evidence type="ECO:0000256" key="1">
    <source>
        <dbReference type="ARBA" id="ARBA00010996"/>
    </source>
</evidence>
<dbReference type="Proteomes" id="UP001595593">
    <property type="component" value="Unassembled WGS sequence"/>
</dbReference>
<evidence type="ECO:0000313" key="3">
    <source>
        <dbReference type="Proteomes" id="UP001595593"/>
    </source>
</evidence>
<dbReference type="PANTHER" id="PTHR12151:SF25">
    <property type="entry name" value="LINALOOL DEHYDRATASE_ISOMERASE DOMAIN-CONTAINING PROTEIN"/>
    <property type="match status" value="1"/>
</dbReference>
<keyword evidence="3" id="KW-1185">Reference proteome</keyword>
<accession>A0ABV7FTW0</accession>
<proteinExistence type="inferred from homology"/>
<dbReference type="InterPro" id="IPR036249">
    <property type="entry name" value="Thioredoxin-like_sf"/>
</dbReference>
<dbReference type="RefSeq" id="WP_379593038.1">
    <property type="nucleotide sequence ID" value="NZ_JBHRTN010000004.1"/>
</dbReference>
<comment type="caution">
    <text evidence="2">The sequence shown here is derived from an EMBL/GenBank/DDBJ whole genome shotgun (WGS) entry which is preliminary data.</text>
</comment>
<dbReference type="PANTHER" id="PTHR12151">
    <property type="entry name" value="ELECTRON TRANSPORT PROTIN SCO1/SENC FAMILY MEMBER"/>
    <property type="match status" value="1"/>
</dbReference>
<evidence type="ECO:0000313" key="2">
    <source>
        <dbReference type="EMBL" id="MFC3123797.1"/>
    </source>
</evidence>
<reference evidence="3" key="1">
    <citation type="journal article" date="2019" name="Int. J. Syst. Evol. Microbiol.">
        <title>The Global Catalogue of Microorganisms (GCM) 10K type strain sequencing project: providing services to taxonomists for standard genome sequencing and annotation.</title>
        <authorList>
            <consortium name="The Broad Institute Genomics Platform"/>
            <consortium name="The Broad Institute Genome Sequencing Center for Infectious Disease"/>
            <person name="Wu L."/>
            <person name="Ma J."/>
        </authorList>
    </citation>
    <scope>NUCLEOTIDE SEQUENCE [LARGE SCALE GENOMIC DNA]</scope>
    <source>
        <strain evidence="3">KCTC 52094</strain>
    </source>
</reference>
<comment type="similarity">
    <text evidence="1">Belongs to the SCO1/2 family.</text>
</comment>
<name>A0ABV7FTW0_9PROT</name>